<reference evidence="4" key="1">
    <citation type="journal article" date="2019" name="Int. J. Syst. Evol. Microbiol.">
        <title>The Global Catalogue of Microorganisms (GCM) 10K type strain sequencing project: providing services to taxonomists for standard genome sequencing and annotation.</title>
        <authorList>
            <consortium name="The Broad Institute Genomics Platform"/>
            <consortium name="The Broad Institute Genome Sequencing Center for Infectious Disease"/>
            <person name="Wu L."/>
            <person name="Ma J."/>
        </authorList>
    </citation>
    <scope>NUCLEOTIDE SEQUENCE [LARGE SCALE GENOMIC DNA]</scope>
    <source>
        <strain evidence="4">JCM 16961</strain>
    </source>
</reference>
<comment type="similarity">
    <text evidence="1">Belongs to the AHA1 family.</text>
</comment>
<dbReference type="Proteomes" id="UP001501536">
    <property type="component" value="Unassembled WGS sequence"/>
</dbReference>
<dbReference type="RefSeq" id="WP_344882369.1">
    <property type="nucleotide sequence ID" value="NZ_BAABCJ010000002.1"/>
</dbReference>
<comment type="caution">
    <text evidence="3">The sequence shown here is derived from an EMBL/GenBank/DDBJ whole genome shotgun (WGS) entry which is preliminary data.</text>
</comment>
<dbReference type="InterPro" id="IPR023393">
    <property type="entry name" value="START-like_dom_sf"/>
</dbReference>
<gene>
    <name evidence="3" type="ORF">GCM10022377_15160</name>
</gene>
<accession>A0ABP7D8Y3</accession>
<keyword evidence="4" id="KW-1185">Reference proteome</keyword>
<dbReference type="Pfam" id="PF08327">
    <property type="entry name" value="AHSA1"/>
    <property type="match status" value="1"/>
</dbReference>
<sequence>MPVKSVMTDVEDLELIIRAQFDAPPARVWKVWSDPRLLERWWGPPEWPATFTRFEFQAGGNVRYRMTGPDSEQVQGWWQFEDIVEPRRLEFKDGFADDDGEPSGEHGVTHNVVTLVEAPGESTSHGTLMTLRVVFASLAQLKELLDMDMEDGLRDSVNQIDALLASRH</sequence>
<feature type="domain" description="Activator of Hsp90 ATPase homologue 1/2-like C-terminal" evidence="2">
    <location>
        <begin position="22"/>
        <end position="164"/>
    </location>
</feature>
<evidence type="ECO:0000313" key="3">
    <source>
        <dbReference type="EMBL" id="GAA3702487.1"/>
    </source>
</evidence>
<evidence type="ECO:0000256" key="1">
    <source>
        <dbReference type="ARBA" id="ARBA00006817"/>
    </source>
</evidence>
<evidence type="ECO:0000259" key="2">
    <source>
        <dbReference type="Pfam" id="PF08327"/>
    </source>
</evidence>
<organism evidence="3 4">
    <name type="scientific">Zhihengliuella alba</name>
    <dbReference type="NCBI Taxonomy" id="547018"/>
    <lineage>
        <taxon>Bacteria</taxon>
        <taxon>Bacillati</taxon>
        <taxon>Actinomycetota</taxon>
        <taxon>Actinomycetes</taxon>
        <taxon>Micrococcales</taxon>
        <taxon>Micrococcaceae</taxon>
        <taxon>Zhihengliuella</taxon>
    </lineage>
</organism>
<protein>
    <submittedName>
        <fullName evidence="3">SRPBCC domain-containing protein</fullName>
    </submittedName>
</protein>
<dbReference type="SUPFAM" id="SSF55961">
    <property type="entry name" value="Bet v1-like"/>
    <property type="match status" value="1"/>
</dbReference>
<evidence type="ECO:0000313" key="4">
    <source>
        <dbReference type="Proteomes" id="UP001501536"/>
    </source>
</evidence>
<dbReference type="Gene3D" id="3.30.530.20">
    <property type="match status" value="1"/>
</dbReference>
<name>A0ABP7D8Y3_9MICC</name>
<proteinExistence type="inferred from homology"/>
<dbReference type="EMBL" id="BAABCJ010000002">
    <property type="protein sequence ID" value="GAA3702487.1"/>
    <property type="molecule type" value="Genomic_DNA"/>
</dbReference>
<dbReference type="InterPro" id="IPR013538">
    <property type="entry name" value="ASHA1/2-like_C"/>
</dbReference>
<dbReference type="CDD" id="cd07814">
    <property type="entry name" value="SRPBCC_CalC_Aha1-like"/>
    <property type="match status" value="1"/>
</dbReference>